<dbReference type="InterPro" id="IPR031616">
    <property type="entry name" value="BsrE-like"/>
</dbReference>
<dbReference type="Pfam" id="PF16935">
    <property type="entry name" value="Hol_Tox"/>
    <property type="match status" value="1"/>
</dbReference>
<keyword evidence="3" id="KW-1185">Reference proteome</keyword>
<gene>
    <name evidence="2" type="ORF">ACFFJ8_12535</name>
</gene>
<dbReference type="Proteomes" id="UP001589818">
    <property type="component" value="Unassembled WGS sequence"/>
</dbReference>
<accession>A0ABV6J8H1</accession>
<evidence type="ECO:0000313" key="3">
    <source>
        <dbReference type="Proteomes" id="UP001589818"/>
    </source>
</evidence>
<evidence type="ECO:0000256" key="1">
    <source>
        <dbReference type="SAM" id="Phobius"/>
    </source>
</evidence>
<proteinExistence type="predicted"/>
<feature type="transmembrane region" description="Helical" evidence="1">
    <location>
        <begin position="12"/>
        <end position="33"/>
    </location>
</feature>
<dbReference type="EMBL" id="JBHLVF010000017">
    <property type="protein sequence ID" value="MFC0392190.1"/>
    <property type="molecule type" value="Genomic_DNA"/>
</dbReference>
<name>A0ABV6J8H1_9BACL</name>
<keyword evidence="1" id="KW-0472">Membrane</keyword>
<sequence>MPVEVKDVLALMIGAGSLLIALVTLVVTLFTVLNQNKKK</sequence>
<evidence type="ECO:0000313" key="2">
    <source>
        <dbReference type="EMBL" id="MFC0392190.1"/>
    </source>
</evidence>
<keyword evidence="1" id="KW-1133">Transmembrane helix</keyword>
<reference evidence="2 3" key="1">
    <citation type="submission" date="2024-09" db="EMBL/GenBank/DDBJ databases">
        <authorList>
            <person name="Sun Q."/>
            <person name="Mori K."/>
        </authorList>
    </citation>
    <scope>NUCLEOTIDE SEQUENCE [LARGE SCALE GENOMIC DNA]</scope>
    <source>
        <strain evidence="2 3">CCM 4839</strain>
    </source>
</reference>
<keyword evidence="1" id="KW-0812">Transmembrane</keyword>
<organism evidence="2 3">
    <name type="scientific">Paenibacillus mendelii</name>
    <dbReference type="NCBI Taxonomy" id="206163"/>
    <lineage>
        <taxon>Bacteria</taxon>
        <taxon>Bacillati</taxon>
        <taxon>Bacillota</taxon>
        <taxon>Bacilli</taxon>
        <taxon>Bacillales</taxon>
        <taxon>Paenibacillaceae</taxon>
        <taxon>Paenibacillus</taxon>
    </lineage>
</organism>
<protein>
    <submittedName>
        <fullName evidence="2">Holin-like toxin</fullName>
    </submittedName>
</protein>
<comment type="caution">
    <text evidence="2">The sequence shown here is derived from an EMBL/GenBank/DDBJ whole genome shotgun (WGS) entry which is preliminary data.</text>
</comment>
<dbReference type="RefSeq" id="WP_305880772.1">
    <property type="nucleotide sequence ID" value="NZ_JANHOF010000003.1"/>
</dbReference>